<dbReference type="Gene3D" id="1.10.287.130">
    <property type="match status" value="1"/>
</dbReference>
<dbReference type="EC" id="2.7.13.3" evidence="2"/>
<protein>
    <recommendedName>
        <fullName evidence="2">histidine kinase</fullName>
        <ecNumber evidence="2">2.7.13.3</ecNumber>
    </recommendedName>
</protein>
<feature type="transmembrane region" description="Helical" evidence="5">
    <location>
        <begin position="47"/>
        <end position="71"/>
    </location>
</feature>
<sequence length="437" mass="49452">MNIFLAGVKKEDKARNTDEIIYSNIASVIVSFAAFAIFLILLKSYGWMLPVHVALGMVFFINLTILLNYLGFTHSSRVFLSLLPPIIILAGDLLTLTIIPDGTHPFSFDIRVLILSLVVLPLLLFTMKERAYIAISLVLNGIILLFFDYIHILFGINLSNAFGANYYISTLFYAIAFLFIVSTLLVFKIRWCKLNKVNERLLLDLEQKVTERTHELELHSQELVKHNNELEQFSFTVSHNVRGPIASLLGLTDLFTKLDVSEYGSIIKQIRVTSETLDTVISDLNEILQIRNNLYSIKEYVDVSEEIGKAQQLLSGANKARYSLKNMALDLKITKIFGIKGYIQSVLYNLIGNALKYKKEGVEIKIKISTELKGKNVLLKIEDNGRGIDLEKFGGKMFKMYSRFDLETKGKGLGLYLVKQQVESMNGSIKVKSKINQ</sequence>
<feature type="transmembrane region" description="Helical" evidence="5">
    <location>
        <begin position="132"/>
        <end position="154"/>
    </location>
</feature>
<dbReference type="PANTHER" id="PTHR43047">
    <property type="entry name" value="TWO-COMPONENT HISTIDINE PROTEIN KINASE"/>
    <property type="match status" value="1"/>
</dbReference>
<evidence type="ECO:0000256" key="5">
    <source>
        <dbReference type="SAM" id="Phobius"/>
    </source>
</evidence>
<dbReference type="InterPro" id="IPR005467">
    <property type="entry name" value="His_kinase_dom"/>
</dbReference>
<evidence type="ECO:0000259" key="6">
    <source>
        <dbReference type="PROSITE" id="PS50109"/>
    </source>
</evidence>
<dbReference type="AlphaFoldDB" id="A0A3B0UWJ1"/>
<dbReference type="PANTHER" id="PTHR43047:SF72">
    <property type="entry name" value="OSMOSENSING HISTIDINE PROTEIN KINASE SLN1"/>
    <property type="match status" value="1"/>
</dbReference>
<organism evidence="7">
    <name type="scientific">hydrothermal vent metagenome</name>
    <dbReference type="NCBI Taxonomy" id="652676"/>
    <lineage>
        <taxon>unclassified sequences</taxon>
        <taxon>metagenomes</taxon>
        <taxon>ecological metagenomes</taxon>
    </lineage>
</organism>
<dbReference type="Pfam" id="PF02518">
    <property type="entry name" value="HATPase_c"/>
    <property type="match status" value="1"/>
</dbReference>
<dbReference type="SUPFAM" id="SSF47384">
    <property type="entry name" value="Homodimeric domain of signal transducing histidine kinase"/>
    <property type="match status" value="1"/>
</dbReference>
<evidence type="ECO:0000313" key="7">
    <source>
        <dbReference type="EMBL" id="VAW28979.1"/>
    </source>
</evidence>
<feature type="transmembrane region" description="Helical" evidence="5">
    <location>
        <begin position="166"/>
        <end position="187"/>
    </location>
</feature>
<accession>A0A3B0UWJ1</accession>
<feature type="non-terminal residue" evidence="7">
    <location>
        <position position="437"/>
    </location>
</feature>
<dbReference type="InterPro" id="IPR036890">
    <property type="entry name" value="HATPase_C_sf"/>
</dbReference>
<dbReference type="PRINTS" id="PR00344">
    <property type="entry name" value="BCTRLSENSOR"/>
</dbReference>
<dbReference type="EMBL" id="UOES01000489">
    <property type="protein sequence ID" value="VAW28979.1"/>
    <property type="molecule type" value="Genomic_DNA"/>
</dbReference>
<dbReference type="CDD" id="cd00075">
    <property type="entry name" value="HATPase"/>
    <property type="match status" value="1"/>
</dbReference>
<comment type="catalytic activity">
    <reaction evidence="1">
        <text>ATP + protein L-histidine = ADP + protein N-phospho-L-histidine.</text>
        <dbReference type="EC" id="2.7.13.3"/>
    </reaction>
</comment>
<keyword evidence="4" id="KW-0418">Kinase</keyword>
<evidence type="ECO:0000256" key="1">
    <source>
        <dbReference type="ARBA" id="ARBA00000085"/>
    </source>
</evidence>
<keyword evidence="5" id="KW-0472">Membrane</keyword>
<dbReference type="PROSITE" id="PS50109">
    <property type="entry name" value="HIS_KIN"/>
    <property type="match status" value="1"/>
</dbReference>
<evidence type="ECO:0000256" key="3">
    <source>
        <dbReference type="ARBA" id="ARBA00022679"/>
    </source>
</evidence>
<keyword evidence="5" id="KW-1133">Transmembrane helix</keyword>
<reference evidence="7" key="1">
    <citation type="submission" date="2018-06" db="EMBL/GenBank/DDBJ databases">
        <authorList>
            <person name="Zhirakovskaya E."/>
        </authorList>
    </citation>
    <scope>NUCLEOTIDE SEQUENCE</scope>
</reference>
<dbReference type="GO" id="GO:0009927">
    <property type="term" value="F:histidine phosphotransfer kinase activity"/>
    <property type="evidence" value="ECO:0007669"/>
    <property type="project" value="TreeGrafter"/>
</dbReference>
<feature type="domain" description="Histidine kinase" evidence="6">
    <location>
        <begin position="236"/>
        <end position="437"/>
    </location>
</feature>
<name>A0A3B0UWJ1_9ZZZZ</name>
<dbReference type="SUPFAM" id="SSF55874">
    <property type="entry name" value="ATPase domain of HSP90 chaperone/DNA topoisomerase II/histidine kinase"/>
    <property type="match status" value="1"/>
</dbReference>
<evidence type="ECO:0000256" key="4">
    <source>
        <dbReference type="ARBA" id="ARBA00022777"/>
    </source>
</evidence>
<feature type="transmembrane region" description="Helical" evidence="5">
    <location>
        <begin position="21"/>
        <end position="41"/>
    </location>
</feature>
<dbReference type="InterPro" id="IPR004358">
    <property type="entry name" value="Sig_transdc_His_kin-like_C"/>
</dbReference>
<proteinExistence type="predicted"/>
<keyword evidence="3" id="KW-0808">Transferase</keyword>
<feature type="transmembrane region" description="Helical" evidence="5">
    <location>
        <begin position="106"/>
        <end position="125"/>
    </location>
</feature>
<gene>
    <name evidence="7" type="ORF">MNBD_BACTEROID06-1213</name>
</gene>
<dbReference type="InterPro" id="IPR003594">
    <property type="entry name" value="HATPase_dom"/>
</dbReference>
<dbReference type="GO" id="GO:0000155">
    <property type="term" value="F:phosphorelay sensor kinase activity"/>
    <property type="evidence" value="ECO:0007669"/>
    <property type="project" value="InterPro"/>
</dbReference>
<dbReference type="InterPro" id="IPR036097">
    <property type="entry name" value="HisK_dim/P_sf"/>
</dbReference>
<feature type="transmembrane region" description="Helical" evidence="5">
    <location>
        <begin position="78"/>
        <end position="100"/>
    </location>
</feature>
<dbReference type="GO" id="GO:0005886">
    <property type="term" value="C:plasma membrane"/>
    <property type="evidence" value="ECO:0007669"/>
    <property type="project" value="TreeGrafter"/>
</dbReference>
<dbReference type="SMART" id="SM00387">
    <property type="entry name" value="HATPase_c"/>
    <property type="match status" value="1"/>
</dbReference>
<dbReference type="Gene3D" id="3.30.565.10">
    <property type="entry name" value="Histidine kinase-like ATPase, C-terminal domain"/>
    <property type="match status" value="1"/>
</dbReference>
<evidence type="ECO:0000256" key="2">
    <source>
        <dbReference type="ARBA" id="ARBA00012438"/>
    </source>
</evidence>
<keyword evidence="5" id="KW-0812">Transmembrane</keyword>